<dbReference type="InterPro" id="IPR005084">
    <property type="entry name" value="CBM6"/>
</dbReference>
<keyword evidence="3" id="KW-1133">Transmembrane helix</keyword>
<evidence type="ECO:0000256" key="1">
    <source>
        <dbReference type="ARBA" id="ARBA00022729"/>
    </source>
</evidence>
<dbReference type="CDD" id="cd04084">
    <property type="entry name" value="CBM6_xylanase-like"/>
    <property type="match status" value="1"/>
</dbReference>
<accession>A0A0A6UQI0</accession>
<dbReference type="AlphaFoldDB" id="A0A0A6UQI0"/>
<name>A0A0A6UQI0_ACTUT</name>
<keyword evidence="5" id="KW-0378">Hydrolase</keyword>
<dbReference type="RefSeq" id="WP_043523074.1">
    <property type="nucleotide sequence ID" value="NZ_BAABKU010000002.1"/>
</dbReference>
<dbReference type="SMART" id="SM00606">
    <property type="entry name" value="CBD_IV"/>
    <property type="match status" value="1"/>
</dbReference>
<keyword evidence="6" id="KW-1185">Reference proteome</keyword>
<comment type="caution">
    <text evidence="5">The sequence shown here is derived from an EMBL/GenBank/DDBJ whole genome shotgun (WGS) entry which is preliminary data.</text>
</comment>
<dbReference type="STRING" id="1869.MB27_06045"/>
<dbReference type="InterPro" id="IPR006584">
    <property type="entry name" value="Cellulose-bd_IV"/>
</dbReference>
<dbReference type="Proteomes" id="UP000054537">
    <property type="component" value="Unassembled WGS sequence"/>
</dbReference>
<dbReference type="GO" id="GO:0016787">
    <property type="term" value="F:hydrolase activity"/>
    <property type="evidence" value="ECO:0007669"/>
    <property type="project" value="UniProtKB-KW"/>
</dbReference>
<evidence type="ECO:0000259" key="4">
    <source>
        <dbReference type="PROSITE" id="PS51175"/>
    </source>
</evidence>
<keyword evidence="3" id="KW-0812">Transmembrane</keyword>
<evidence type="ECO:0000256" key="2">
    <source>
        <dbReference type="SAM" id="MobiDB-lite"/>
    </source>
</evidence>
<dbReference type="PROSITE" id="PS51175">
    <property type="entry name" value="CBM6"/>
    <property type="match status" value="1"/>
</dbReference>
<evidence type="ECO:0000313" key="6">
    <source>
        <dbReference type="Proteomes" id="UP000054537"/>
    </source>
</evidence>
<evidence type="ECO:0000256" key="3">
    <source>
        <dbReference type="SAM" id="Phobius"/>
    </source>
</evidence>
<keyword evidence="1" id="KW-0732">Signal</keyword>
<dbReference type="Gene3D" id="2.60.120.260">
    <property type="entry name" value="Galactose-binding domain-like"/>
    <property type="match status" value="1"/>
</dbReference>
<feature type="compositionally biased region" description="Low complexity" evidence="2">
    <location>
        <begin position="55"/>
        <end position="73"/>
    </location>
</feature>
<dbReference type="eggNOG" id="COG2273">
    <property type="taxonomic scope" value="Bacteria"/>
</dbReference>
<keyword evidence="3" id="KW-0472">Membrane</keyword>
<dbReference type="SUPFAM" id="SSF49785">
    <property type="entry name" value="Galactose-binding domain-like"/>
    <property type="match status" value="1"/>
</dbReference>
<organism evidence="5 6">
    <name type="scientific">Actinoplanes utahensis</name>
    <dbReference type="NCBI Taxonomy" id="1869"/>
    <lineage>
        <taxon>Bacteria</taxon>
        <taxon>Bacillati</taxon>
        <taxon>Actinomycetota</taxon>
        <taxon>Actinomycetes</taxon>
        <taxon>Micromonosporales</taxon>
        <taxon>Micromonosporaceae</taxon>
        <taxon>Actinoplanes</taxon>
    </lineage>
</organism>
<dbReference type="Pfam" id="PF03422">
    <property type="entry name" value="CBM_6"/>
    <property type="match status" value="1"/>
</dbReference>
<dbReference type="GO" id="GO:0030246">
    <property type="term" value="F:carbohydrate binding"/>
    <property type="evidence" value="ECO:0007669"/>
    <property type="project" value="InterPro"/>
</dbReference>
<feature type="region of interest" description="Disordered" evidence="2">
    <location>
        <begin position="55"/>
        <end position="75"/>
    </location>
</feature>
<gene>
    <name evidence="5" type="ORF">MB27_06045</name>
</gene>
<evidence type="ECO:0000313" key="5">
    <source>
        <dbReference type="EMBL" id="KHD78385.1"/>
    </source>
</evidence>
<protein>
    <submittedName>
        <fullName evidence="5">Arabinoxylan arabinofuranohydrolase</fullName>
    </submittedName>
</protein>
<sequence length="210" mass="22105">MDHGSPTVYRTRSWQNRRRVLTALGGAALLLLGYLLGRWQDTPAAQAPPVLVTAPASAPAPASATPETTTASPQPAPTEYAVLQAEAATELAGVGIEDTSDEGGGKNIGWINRDDFLRFDDVDFGAVPATRAAIRVSSGSGASSRLQIRLDSRDSAPVGEISVGNSGGWQSWGTTNAVLKPVTGVHTVYLTFSSSDGTELMNINWLRFGH</sequence>
<feature type="transmembrane region" description="Helical" evidence="3">
    <location>
        <begin position="20"/>
        <end position="39"/>
    </location>
</feature>
<dbReference type="EMBL" id="JRTT01000005">
    <property type="protein sequence ID" value="KHD78385.1"/>
    <property type="molecule type" value="Genomic_DNA"/>
</dbReference>
<dbReference type="OrthoDB" id="5513218at2"/>
<proteinExistence type="predicted"/>
<feature type="domain" description="CBM6" evidence="4">
    <location>
        <begin position="81"/>
        <end position="209"/>
    </location>
</feature>
<reference evidence="5 6" key="1">
    <citation type="submission" date="2014-10" db="EMBL/GenBank/DDBJ databases">
        <title>Draft genome sequence of Actinoplanes utahensis NRRL 12052.</title>
        <authorList>
            <person name="Velasco-Bucheli B."/>
            <person name="del Cerro C."/>
            <person name="Hormigo D."/>
            <person name="Garcia J.L."/>
            <person name="Acebal C."/>
            <person name="Arroyo M."/>
            <person name="de la Mata I."/>
        </authorList>
    </citation>
    <scope>NUCLEOTIDE SEQUENCE [LARGE SCALE GENOMIC DNA]</scope>
    <source>
        <strain evidence="5 6">NRRL 12052</strain>
    </source>
</reference>
<dbReference type="InterPro" id="IPR008979">
    <property type="entry name" value="Galactose-bd-like_sf"/>
</dbReference>